<gene>
    <name evidence="1" type="ORF">PHYBLDRAFT_64261</name>
</gene>
<accession>A0A162XJM8</accession>
<evidence type="ECO:0000313" key="2">
    <source>
        <dbReference type="Proteomes" id="UP000077315"/>
    </source>
</evidence>
<sequence length="540" mass="60281">MPEGTSLAGAQYFPVECLIVATTTEQACPFRQREQHGVGVLIGKPDSSRLLEPPRSQYFYQLARDESGPTCSTNLPFSTTHLNTRTHGQHHVPILHQQAGWMKSFSPHVSSNQDMALMLTPRTTTNSTTHCREREHHSRLRIQANIHEAPMETLPLGLLMDSIPLGTSFSRLVRRPDHSPPARIRVMDARSKARRHRHILRPLVQLAKLLPKPTVEPTEQVPTQNMAGRLDRNHHSTNLAERTLVPDATRNEHCPTNTSISNGYCPGLPQDTLTLEEPTVEARRIQSLKRRYEDRGLTDDSMNIFMGGSGEQTNQPSVSKGTTPLHYMGIAAGCLPDRILSARPHQLSRYSFGTITSHRTAVLKLHDHPNSIRHHEDITNLFTRLAQLVPPIRKTKPKVDLTLTLQFLSHVASSTDTPLASLSKKTAFPLVMAAFLQPSGNKTILSRKSIYNFILVTHVSTPVLSVVGFGSLVGLLSSFGTWNACDNWSNEDVFQHHYRRNHVLSADFTSLVIRLTNTEDNSVGDKDGEQFFDAPDTVPL</sequence>
<dbReference type="GeneID" id="29002170"/>
<dbReference type="OrthoDB" id="10686460at2759"/>
<dbReference type="EMBL" id="KV440977">
    <property type="protein sequence ID" value="OAD75335.1"/>
    <property type="molecule type" value="Genomic_DNA"/>
</dbReference>
<reference evidence="2" key="1">
    <citation type="submission" date="2015-06" db="EMBL/GenBank/DDBJ databases">
        <title>Expansion of signal transduction pathways in fungi by whole-genome duplication.</title>
        <authorList>
            <consortium name="DOE Joint Genome Institute"/>
            <person name="Corrochano L.M."/>
            <person name="Kuo A."/>
            <person name="Marcet-Houben M."/>
            <person name="Polaino S."/>
            <person name="Salamov A."/>
            <person name="Villalobos J.M."/>
            <person name="Alvarez M.I."/>
            <person name="Avalos J."/>
            <person name="Benito E.P."/>
            <person name="Benoit I."/>
            <person name="Burger G."/>
            <person name="Camino L.P."/>
            <person name="Canovas D."/>
            <person name="Cerda-Olmedo E."/>
            <person name="Cheng J.-F."/>
            <person name="Dominguez A."/>
            <person name="Elias M."/>
            <person name="Eslava A.P."/>
            <person name="Glaser F."/>
            <person name="Grimwood J."/>
            <person name="Gutierrez G."/>
            <person name="Heitman J."/>
            <person name="Henrissat B."/>
            <person name="Iturriaga E.A."/>
            <person name="Lang B.F."/>
            <person name="Lavin J.L."/>
            <person name="Lee S."/>
            <person name="Li W."/>
            <person name="Lindquist E."/>
            <person name="Lopez-Garcia S."/>
            <person name="Luque E.M."/>
            <person name="Marcos A.T."/>
            <person name="Martin J."/>
            <person name="McCluskey K."/>
            <person name="Medina H.R."/>
            <person name="Miralles-Duran A."/>
            <person name="Miyazaki A."/>
            <person name="Munoz-Torres E."/>
            <person name="Oguiza J.A."/>
            <person name="Ohm R."/>
            <person name="Olmedo M."/>
            <person name="Orejas M."/>
            <person name="Ortiz-Castellanos L."/>
            <person name="Pisabarro A.G."/>
            <person name="Rodriguez-Romero J."/>
            <person name="Ruiz-Herrera J."/>
            <person name="Ruiz-Vazquez R."/>
            <person name="Sanz C."/>
            <person name="Schackwitz W."/>
            <person name="Schmutz J."/>
            <person name="Shahriari M."/>
            <person name="Shelest E."/>
            <person name="Silva-Franco F."/>
            <person name="Soanes D."/>
            <person name="Syed K."/>
            <person name="Tagua V.G."/>
            <person name="Talbot N.J."/>
            <person name="Thon M."/>
            <person name="De vries R.P."/>
            <person name="Wiebenga A."/>
            <person name="Yadav J.S."/>
            <person name="Braun E.L."/>
            <person name="Baker S."/>
            <person name="Garre V."/>
            <person name="Horwitz B."/>
            <person name="Torres-Martinez S."/>
            <person name="Idnurm A."/>
            <person name="Herrera-Estrella A."/>
            <person name="Gabaldon T."/>
            <person name="Grigoriev I.V."/>
        </authorList>
    </citation>
    <scope>NUCLEOTIDE SEQUENCE [LARGE SCALE GENOMIC DNA]</scope>
    <source>
        <strain evidence="2">NRRL 1555(-)</strain>
    </source>
</reference>
<protein>
    <submittedName>
        <fullName evidence="1">Uncharacterized protein</fullName>
    </submittedName>
</protein>
<evidence type="ECO:0000313" key="1">
    <source>
        <dbReference type="EMBL" id="OAD75335.1"/>
    </source>
</evidence>
<keyword evidence="2" id="KW-1185">Reference proteome</keyword>
<dbReference type="InParanoid" id="A0A162XJM8"/>
<name>A0A162XJM8_PHYB8</name>
<proteinExistence type="predicted"/>
<dbReference type="AlphaFoldDB" id="A0A162XJM8"/>
<organism evidence="1 2">
    <name type="scientific">Phycomyces blakesleeanus (strain ATCC 8743b / DSM 1359 / FGSC 10004 / NBRC 33097 / NRRL 1555)</name>
    <dbReference type="NCBI Taxonomy" id="763407"/>
    <lineage>
        <taxon>Eukaryota</taxon>
        <taxon>Fungi</taxon>
        <taxon>Fungi incertae sedis</taxon>
        <taxon>Mucoromycota</taxon>
        <taxon>Mucoromycotina</taxon>
        <taxon>Mucoromycetes</taxon>
        <taxon>Mucorales</taxon>
        <taxon>Phycomycetaceae</taxon>
        <taxon>Phycomyces</taxon>
    </lineage>
</organism>
<dbReference type="Proteomes" id="UP000077315">
    <property type="component" value="Unassembled WGS sequence"/>
</dbReference>
<dbReference type="VEuPathDB" id="FungiDB:PHYBLDRAFT_64261"/>
<dbReference type="RefSeq" id="XP_018293375.1">
    <property type="nucleotide sequence ID" value="XM_018441264.1"/>
</dbReference>